<dbReference type="AlphaFoldDB" id="A0A495JJ76"/>
<reference evidence="3 4" key="1">
    <citation type="submission" date="2018-10" db="EMBL/GenBank/DDBJ databases">
        <title>Sequencing the genomes of 1000 actinobacteria strains.</title>
        <authorList>
            <person name="Klenk H.-P."/>
        </authorList>
    </citation>
    <scope>NUCLEOTIDE SEQUENCE [LARGE SCALE GENOMIC DNA]</scope>
    <source>
        <strain evidence="3 4">DSM 45175</strain>
    </source>
</reference>
<dbReference type="Proteomes" id="UP000277671">
    <property type="component" value="Unassembled WGS sequence"/>
</dbReference>
<keyword evidence="2" id="KW-0812">Transmembrane</keyword>
<protein>
    <submittedName>
        <fullName evidence="3">Uncharacterized protein</fullName>
    </submittedName>
</protein>
<proteinExistence type="predicted"/>
<keyword evidence="2" id="KW-1133">Transmembrane helix</keyword>
<evidence type="ECO:0000256" key="1">
    <source>
        <dbReference type="SAM" id="MobiDB-lite"/>
    </source>
</evidence>
<evidence type="ECO:0000256" key="2">
    <source>
        <dbReference type="SAM" id="Phobius"/>
    </source>
</evidence>
<organism evidence="3 4">
    <name type="scientific">Micromonospora pisi</name>
    <dbReference type="NCBI Taxonomy" id="589240"/>
    <lineage>
        <taxon>Bacteria</taxon>
        <taxon>Bacillati</taxon>
        <taxon>Actinomycetota</taxon>
        <taxon>Actinomycetes</taxon>
        <taxon>Micromonosporales</taxon>
        <taxon>Micromonosporaceae</taxon>
        <taxon>Micromonospora</taxon>
    </lineage>
</organism>
<dbReference type="EMBL" id="RBKT01000001">
    <property type="protein sequence ID" value="RKR89120.1"/>
    <property type="molecule type" value="Genomic_DNA"/>
</dbReference>
<comment type="caution">
    <text evidence="3">The sequence shown here is derived from an EMBL/GenBank/DDBJ whole genome shotgun (WGS) entry which is preliminary data.</text>
</comment>
<feature type="region of interest" description="Disordered" evidence="1">
    <location>
        <begin position="242"/>
        <end position="294"/>
    </location>
</feature>
<feature type="transmembrane region" description="Helical" evidence="2">
    <location>
        <begin position="55"/>
        <end position="76"/>
    </location>
</feature>
<keyword evidence="4" id="KW-1185">Reference proteome</keyword>
<name>A0A495JJ76_9ACTN</name>
<evidence type="ECO:0000313" key="4">
    <source>
        <dbReference type="Proteomes" id="UP000277671"/>
    </source>
</evidence>
<sequence>MTVAGWLLLAAAAVLLVDIALQVVYAISYHNRIDRIAALTRAAPDEVTGERLGNMVTTLIPGALALLLVIWLAACVPPLLRGRNVARIFALIPVGLTLLCCAGQGAVASIIPLLIFGGLTDPMIGAPPIDPDFPTDPDYPGDPDYRGDPDYPDYAESDFYGQLYSESDPVWDTVTLLSPVLVLIATALAAGAAVLLLLPSANRYFSARRHLPTYWPGYGYPPPVGYPPVGYLPPGYPPGFTPAPPYGGVGSSPAPAFGDPTATTDSGTSEDPPSSDRTERADGPAVDPPPPSAG</sequence>
<gene>
    <name evidence="3" type="ORF">BDK92_3457</name>
</gene>
<accession>A0A495JJ76</accession>
<feature type="compositionally biased region" description="Polar residues" evidence="1">
    <location>
        <begin position="261"/>
        <end position="272"/>
    </location>
</feature>
<evidence type="ECO:0000313" key="3">
    <source>
        <dbReference type="EMBL" id="RKR89120.1"/>
    </source>
</evidence>
<keyword evidence="2" id="KW-0472">Membrane</keyword>
<feature type="transmembrane region" description="Helical" evidence="2">
    <location>
        <begin position="88"/>
        <end position="115"/>
    </location>
</feature>
<feature type="transmembrane region" description="Helical" evidence="2">
    <location>
        <begin position="176"/>
        <end position="198"/>
    </location>
</feature>